<organism evidence="2 3">
    <name type="scientific">Desulfomonile tiedjei (strain ATCC 49306 / DSM 6799 / DCB-1)</name>
    <dbReference type="NCBI Taxonomy" id="706587"/>
    <lineage>
        <taxon>Bacteria</taxon>
        <taxon>Pseudomonadati</taxon>
        <taxon>Thermodesulfobacteriota</taxon>
        <taxon>Desulfomonilia</taxon>
        <taxon>Desulfomonilales</taxon>
        <taxon>Desulfomonilaceae</taxon>
        <taxon>Desulfomonile</taxon>
    </lineage>
</organism>
<dbReference type="Pfam" id="PF07238">
    <property type="entry name" value="PilZ"/>
    <property type="match status" value="1"/>
</dbReference>
<gene>
    <name evidence="2" type="ordered locus">Desti_3274</name>
</gene>
<dbReference type="InterPro" id="IPR009875">
    <property type="entry name" value="PilZ_domain"/>
</dbReference>
<keyword evidence="3" id="KW-1185">Reference proteome</keyword>
<dbReference type="eggNOG" id="COG2197">
    <property type="taxonomic scope" value="Bacteria"/>
</dbReference>
<dbReference type="GO" id="GO:0035438">
    <property type="term" value="F:cyclic-di-GMP binding"/>
    <property type="evidence" value="ECO:0007669"/>
    <property type="project" value="InterPro"/>
</dbReference>
<sequence>MTEKPRINARDAVIDIRSGASDAELMEKYGLCAKGLQSLFRKLIEVRAITREELDRRRTTLHKTAHVTPIVGTDLTKDIRAGMSDAELMQKYGLSSEGLRFTLQALIDTQVISLDELYNTTPSQADTVFVNNMRESPRYFFAVVVEIYEAKRPHLRGNLSNITEKGIATEGIETREGETKVLVIPTDRFPEIDRIVLEAECRWVKQDENTGEWAAGFEITKISDECLDNLAKLMSVACFLE</sequence>
<evidence type="ECO:0000313" key="3">
    <source>
        <dbReference type="Proteomes" id="UP000006055"/>
    </source>
</evidence>
<evidence type="ECO:0000259" key="1">
    <source>
        <dbReference type="Pfam" id="PF07238"/>
    </source>
</evidence>
<accession>I4C8P1</accession>
<protein>
    <recommendedName>
        <fullName evidence="1">PilZ domain-containing protein</fullName>
    </recommendedName>
</protein>
<name>I4C8P1_DESTA</name>
<dbReference type="RefSeq" id="WP_014811066.1">
    <property type="nucleotide sequence ID" value="NC_018025.1"/>
</dbReference>
<proteinExistence type="predicted"/>
<reference evidence="3" key="1">
    <citation type="submission" date="2012-06" db="EMBL/GenBank/DDBJ databases">
        <title>Complete sequence of chromosome of Desulfomonile tiedjei DSM 6799.</title>
        <authorList>
            <person name="Lucas S."/>
            <person name="Copeland A."/>
            <person name="Lapidus A."/>
            <person name="Glavina del Rio T."/>
            <person name="Dalin E."/>
            <person name="Tice H."/>
            <person name="Bruce D."/>
            <person name="Goodwin L."/>
            <person name="Pitluck S."/>
            <person name="Peters L."/>
            <person name="Ovchinnikova G."/>
            <person name="Zeytun A."/>
            <person name="Lu M."/>
            <person name="Kyrpides N."/>
            <person name="Mavromatis K."/>
            <person name="Ivanova N."/>
            <person name="Brettin T."/>
            <person name="Detter J.C."/>
            <person name="Han C."/>
            <person name="Larimer F."/>
            <person name="Land M."/>
            <person name="Hauser L."/>
            <person name="Markowitz V."/>
            <person name="Cheng J.-F."/>
            <person name="Hugenholtz P."/>
            <person name="Woyke T."/>
            <person name="Wu D."/>
            <person name="Spring S."/>
            <person name="Schroeder M."/>
            <person name="Brambilla E."/>
            <person name="Klenk H.-P."/>
            <person name="Eisen J.A."/>
        </authorList>
    </citation>
    <scope>NUCLEOTIDE SEQUENCE [LARGE SCALE GENOMIC DNA]</scope>
    <source>
        <strain evidence="3">ATCC 49306 / DSM 6799 / DCB-1</strain>
    </source>
</reference>
<dbReference type="AlphaFoldDB" id="I4C8P1"/>
<dbReference type="eggNOG" id="COG3437">
    <property type="taxonomic scope" value="Bacteria"/>
</dbReference>
<dbReference type="KEGG" id="dti:Desti_3274"/>
<dbReference type="EMBL" id="CP003360">
    <property type="protein sequence ID" value="AFM25932.1"/>
    <property type="molecule type" value="Genomic_DNA"/>
</dbReference>
<feature type="domain" description="PilZ" evidence="1">
    <location>
        <begin position="134"/>
        <end position="230"/>
    </location>
</feature>
<dbReference type="OrthoDB" id="6198884at2"/>
<dbReference type="Proteomes" id="UP000006055">
    <property type="component" value="Chromosome"/>
</dbReference>
<dbReference type="HOGENOM" id="CLU_076554_0_0_7"/>
<evidence type="ECO:0000313" key="2">
    <source>
        <dbReference type="EMBL" id="AFM25932.1"/>
    </source>
</evidence>